<gene>
    <name evidence="1" type="ORF">KRR39_22445</name>
</gene>
<evidence type="ECO:0000313" key="1">
    <source>
        <dbReference type="EMBL" id="QWZ10744.1"/>
    </source>
</evidence>
<organism evidence="1 2">
    <name type="scientific">Nocardioides panacis</name>
    <dbReference type="NCBI Taxonomy" id="2849501"/>
    <lineage>
        <taxon>Bacteria</taxon>
        <taxon>Bacillati</taxon>
        <taxon>Actinomycetota</taxon>
        <taxon>Actinomycetes</taxon>
        <taxon>Propionibacteriales</taxon>
        <taxon>Nocardioidaceae</taxon>
        <taxon>Nocardioides</taxon>
    </lineage>
</organism>
<name>A0A975Y2Q5_9ACTN</name>
<dbReference type="KEGG" id="nps:KRR39_22445"/>
<dbReference type="EMBL" id="CP077062">
    <property type="protein sequence ID" value="QWZ10744.1"/>
    <property type="molecule type" value="Genomic_DNA"/>
</dbReference>
<dbReference type="AlphaFoldDB" id="A0A975Y2Q5"/>
<accession>A0A975Y2Q5</accession>
<sequence>MDDQLNVPLEDAELLAEVELTTNLIIAASEADAALPQEVVDRLLGVEAEPAEGRHAFPTQQIRSV</sequence>
<proteinExistence type="predicted"/>
<keyword evidence="2" id="KW-1185">Reference proteome</keyword>
<reference evidence="1" key="1">
    <citation type="submission" date="2021-06" db="EMBL/GenBank/DDBJ databases">
        <title>Complete genome sequence of Nocardioides sp. G188.</title>
        <authorList>
            <person name="Im W.-T."/>
        </authorList>
    </citation>
    <scope>NUCLEOTIDE SEQUENCE</scope>
    <source>
        <strain evidence="1">G188</strain>
    </source>
</reference>
<evidence type="ECO:0000313" key="2">
    <source>
        <dbReference type="Proteomes" id="UP000683575"/>
    </source>
</evidence>
<dbReference type="Proteomes" id="UP000683575">
    <property type="component" value="Chromosome"/>
</dbReference>
<protein>
    <submittedName>
        <fullName evidence="1">Uncharacterized protein</fullName>
    </submittedName>
</protein>